<proteinExistence type="predicted"/>
<sequence length="156" mass="18012">MIAENVMYLNYGCYPSGILWDTNMKYPGVRRILQVQKDALKIAHNHMIDLRMRMTIQANKHRRPAEIEVGRKVWVSTKNMRLPKKVSRKLSRKNIGPCTVLKDITAGTTYKVDLPKDLRDRGIHPVFHALLLRPHIPNDDNKFPNQSSEGIITLTE</sequence>
<reference evidence="2 3" key="1">
    <citation type="submission" date="2013-12" db="EMBL/GenBank/DDBJ databases">
        <authorList>
            <person name="Cubeta M."/>
            <person name="Pakala S."/>
            <person name="Fedorova N."/>
            <person name="Thomas E."/>
            <person name="Dean R."/>
            <person name="Jabaji S."/>
            <person name="Neate S."/>
            <person name="Toda T."/>
            <person name="Tavantzis S."/>
            <person name="Vilgalys R."/>
            <person name="Bharathan N."/>
            <person name="Pakala S."/>
            <person name="Losada L.S."/>
            <person name="Zafar N."/>
            <person name="Nierman W."/>
        </authorList>
    </citation>
    <scope>NUCLEOTIDE SEQUENCE [LARGE SCALE GENOMIC DNA]</scope>
    <source>
        <strain evidence="2 3">123E</strain>
    </source>
</reference>
<dbReference type="EMBL" id="AZST01002656">
    <property type="protein sequence ID" value="KEP44871.1"/>
    <property type="molecule type" value="Genomic_DNA"/>
</dbReference>
<gene>
    <name evidence="2" type="ORF">V565_358830</name>
</gene>
<comment type="caution">
    <text evidence="2">The sequence shown here is derived from an EMBL/GenBank/DDBJ whole genome shotgun (WGS) entry which is preliminary data.</text>
</comment>
<dbReference type="InterPro" id="IPR056924">
    <property type="entry name" value="SH3_Tf2-1"/>
</dbReference>
<name>A0A074RCH6_9AGAM</name>
<keyword evidence="3" id="KW-1185">Reference proteome</keyword>
<dbReference type="OrthoDB" id="3211671at2759"/>
<dbReference type="Proteomes" id="UP000027456">
    <property type="component" value="Unassembled WGS sequence"/>
</dbReference>
<protein>
    <submittedName>
        <fullName evidence="2">TY3B-TY3B-like protein</fullName>
    </submittedName>
</protein>
<dbReference type="Pfam" id="PF24626">
    <property type="entry name" value="SH3_Tf2-1"/>
    <property type="match status" value="1"/>
</dbReference>
<feature type="domain" description="Tf2-1-like SH3-like" evidence="1">
    <location>
        <begin position="70"/>
        <end position="135"/>
    </location>
</feature>
<dbReference type="AlphaFoldDB" id="A0A074RCH6"/>
<evidence type="ECO:0000313" key="3">
    <source>
        <dbReference type="Proteomes" id="UP000027456"/>
    </source>
</evidence>
<organism evidence="2 3">
    <name type="scientific">Rhizoctonia solani 123E</name>
    <dbReference type="NCBI Taxonomy" id="1423351"/>
    <lineage>
        <taxon>Eukaryota</taxon>
        <taxon>Fungi</taxon>
        <taxon>Dikarya</taxon>
        <taxon>Basidiomycota</taxon>
        <taxon>Agaricomycotina</taxon>
        <taxon>Agaricomycetes</taxon>
        <taxon>Cantharellales</taxon>
        <taxon>Ceratobasidiaceae</taxon>
        <taxon>Rhizoctonia</taxon>
    </lineage>
</organism>
<dbReference type="STRING" id="1423351.A0A074RCH6"/>
<accession>A0A074RCH6</accession>
<dbReference type="HOGENOM" id="CLU_154053_0_0_1"/>
<evidence type="ECO:0000313" key="2">
    <source>
        <dbReference type="EMBL" id="KEP44871.1"/>
    </source>
</evidence>
<feature type="non-terminal residue" evidence="2">
    <location>
        <position position="156"/>
    </location>
</feature>
<evidence type="ECO:0000259" key="1">
    <source>
        <dbReference type="Pfam" id="PF24626"/>
    </source>
</evidence>